<evidence type="ECO:0000313" key="2">
    <source>
        <dbReference type="Proteomes" id="UP001145114"/>
    </source>
</evidence>
<feature type="non-terminal residue" evidence="1">
    <location>
        <position position="211"/>
    </location>
</feature>
<dbReference type="EMBL" id="JAMZIH010003124">
    <property type="protein sequence ID" value="KAJ1677026.1"/>
    <property type="molecule type" value="Genomic_DNA"/>
</dbReference>
<protein>
    <submittedName>
        <fullName evidence="1">Glycerol ethanol, ferric requiring protein</fullName>
    </submittedName>
</protein>
<comment type="caution">
    <text evidence="1">The sequence shown here is derived from an EMBL/GenBank/DDBJ whole genome shotgun (WGS) entry which is preliminary data.</text>
</comment>
<sequence length="211" mass="23551">MYELTGAHNYIVPTMIVVLVAKAVGDYFMHGGISEQLILLNGIPFLDNEATLPDIPVRLIMKRDLVTVTANTSTLQDIEVLLREMDYQGFPVVSTKDEMRLVGHIQRCDLTDLVERIKRIDEVGPDTTLFLYNDSNLGGMFPLSVARGDVFRPPTPDISPTESFGSPSVYDPLVTTLPASGTVADLRRWVDTNPIYVDYRTSAETVLEIFR</sequence>
<proteinExistence type="predicted"/>
<gene>
    <name evidence="1" type="primary">GEF1_2</name>
    <name evidence="1" type="ORF">EV182_007030</name>
</gene>
<name>A0ACC1HMX0_9FUNG</name>
<evidence type="ECO:0000313" key="1">
    <source>
        <dbReference type="EMBL" id="KAJ1677026.1"/>
    </source>
</evidence>
<organism evidence="1 2">
    <name type="scientific">Spiromyces aspiralis</name>
    <dbReference type="NCBI Taxonomy" id="68401"/>
    <lineage>
        <taxon>Eukaryota</taxon>
        <taxon>Fungi</taxon>
        <taxon>Fungi incertae sedis</taxon>
        <taxon>Zoopagomycota</taxon>
        <taxon>Kickxellomycotina</taxon>
        <taxon>Kickxellomycetes</taxon>
        <taxon>Kickxellales</taxon>
        <taxon>Kickxellaceae</taxon>
        <taxon>Spiromyces</taxon>
    </lineage>
</organism>
<reference evidence="1" key="1">
    <citation type="submission" date="2022-06" db="EMBL/GenBank/DDBJ databases">
        <title>Phylogenomic reconstructions and comparative analyses of Kickxellomycotina fungi.</title>
        <authorList>
            <person name="Reynolds N.K."/>
            <person name="Stajich J.E."/>
            <person name="Barry K."/>
            <person name="Grigoriev I.V."/>
            <person name="Crous P."/>
            <person name="Smith M.E."/>
        </authorList>
    </citation>
    <scope>NUCLEOTIDE SEQUENCE</scope>
    <source>
        <strain evidence="1">RSA 2271</strain>
    </source>
</reference>
<accession>A0ACC1HMX0</accession>
<dbReference type="Proteomes" id="UP001145114">
    <property type="component" value="Unassembled WGS sequence"/>
</dbReference>
<keyword evidence="2" id="KW-1185">Reference proteome</keyword>